<keyword evidence="4 5" id="KW-0472">Membrane</keyword>
<sequence>MNRKQNFLILAVLLIAGSIVFFTREPVIIIIFIIAIIFGLDMSSDELYEEIEKITGRKPGLFYGLTLFSFLTSFDEIAVSASSIAEGYPGISIGTLVGSIVVTLLIFLVILKFSRTKIEKRYAPFLLIAPVYILLLVVLHMEEVPVILLLTIVTIGISFFAFYYLSSKERITEVKVDKKEKQVIGTNILELIIFVVSILVFSLYLSRGTASMGIDLNIGEVNSGYIIPGILGSIPEIVVIKSSIKRNDSKSVAGIITGSTVIKGGILLPLLAFAYNYTPAYNNITISGSVAILIITIILIFL</sequence>
<feature type="transmembrane region" description="Helical" evidence="5">
    <location>
        <begin position="91"/>
        <end position="111"/>
    </location>
</feature>
<evidence type="ECO:0000259" key="6">
    <source>
        <dbReference type="Pfam" id="PF01699"/>
    </source>
</evidence>
<dbReference type="Pfam" id="PF01699">
    <property type="entry name" value="Na_Ca_ex"/>
    <property type="match status" value="2"/>
</dbReference>
<feature type="transmembrane region" description="Helical" evidence="5">
    <location>
        <begin position="281"/>
        <end position="301"/>
    </location>
</feature>
<feature type="transmembrane region" description="Helical" evidence="5">
    <location>
        <begin position="187"/>
        <end position="205"/>
    </location>
</feature>
<proteinExistence type="predicted"/>
<protein>
    <submittedName>
        <fullName evidence="7">CaCA family Ca2+/Na+ antiporter</fullName>
    </submittedName>
</protein>
<dbReference type="EMBL" id="LT671858">
    <property type="protein sequence ID" value="SIM71096.1"/>
    <property type="molecule type" value="Genomic_DNA"/>
</dbReference>
<dbReference type="InterPro" id="IPR004837">
    <property type="entry name" value="NaCa_Exmemb"/>
</dbReference>
<feature type="transmembrane region" description="Helical" evidence="5">
    <location>
        <begin position="7"/>
        <end position="23"/>
    </location>
</feature>
<feature type="transmembrane region" description="Helical" evidence="5">
    <location>
        <begin position="251"/>
        <end position="275"/>
    </location>
</feature>
<dbReference type="GO" id="GO:0055085">
    <property type="term" value="P:transmembrane transport"/>
    <property type="evidence" value="ECO:0007669"/>
    <property type="project" value="InterPro"/>
</dbReference>
<feature type="domain" description="Sodium/calcium exchanger membrane region" evidence="6">
    <location>
        <begin position="191"/>
        <end position="300"/>
    </location>
</feature>
<dbReference type="AlphaFoldDB" id="A0A1N5VEB5"/>
<dbReference type="GO" id="GO:0016020">
    <property type="term" value="C:membrane"/>
    <property type="evidence" value="ECO:0007669"/>
    <property type="project" value="UniProtKB-SubCell"/>
</dbReference>
<feature type="transmembrane region" description="Helical" evidence="5">
    <location>
        <begin position="123"/>
        <end position="141"/>
    </location>
</feature>
<evidence type="ECO:0000256" key="4">
    <source>
        <dbReference type="ARBA" id="ARBA00023136"/>
    </source>
</evidence>
<evidence type="ECO:0000313" key="8">
    <source>
        <dbReference type="Proteomes" id="UP000195607"/>
    </source>
</evidence>
<gene>
    <name evidence="7" type="ORF">CSP5_1340</name>
</gene>
<name>A0A1N5VEB5_9ARCH</name>
<feature type="transmembrane region" description="Helical" evidence="5">
    <location>
        <begin position="147"/>
        <end position="166"/>
    </location>
</feature>
<evidence type="ECO:0000256" key="1">
    <source>
        <dbReference type="ARBA" id="ARBA00004141"/>
    </source>
</evidence>
<dbReference type="GeneID" id="41588587"/>
<evidence type="ECO:0000313" key="7">
    <source>
        <dbReference type="EMBL" id="SIM71096.1"/>
    </source>
</evidence>
<dbReference type="InterPro" id="IPR044880">
    <property type="entry name" value="NCX_ion-bd_dom_sf"/>
</dbReference>
<keyword evidence="3 5" id="KW-1133">Transmembrane helix</keyword>
<reference evidence="7 8" key="1">
    <citation type="submission" date="2016-04" db="EMBL/GenBank/DDBJ databases">
        <authorList>
            <person name="Evans L.H."/>
            <person name="Alamgir A."/>
            <person name="Owens N."/>
            <person name="Weber N.D."/>
            <person name="Virtaneva K."/>
            <person name="Barbian K."/>
            <person name="Babar A."/>
            <person name="Rosenke K."/>
        </authorList>
    </citation>
    <scope>NUCLEOTIDE SEQUENCE [LARGE SCALE GENOMIC DNA]</scope>
    <source>
        <strain evidence="8">S5(T) (JCM 30642 \VKM B-2941)</strain>
    </source>
</reference>
<comment type="subcellular location">
    <subcellularLocation>
        <location evidence="1">Membrane</location>
        <topology evidence="1">Multi-pass membrane protein</topology>
    </subcellularLocation>
</comment>
<dbReference type="Proteomes" id="UP000195607">
    <property type="component" value="Chromosome I"/>
</dbReference>
<evidence type="ECO:0000256" key="2">
    <source>
        <dbReference type="ARBA" id="ARBA00022692"/>
    </source>
</evidence>
<dbReference type="Gene3D" id="1.20.1420.30">
    <property type="entry name" value="NCX, central ion-binding region"/>
    <property type="match status" value="1"/>
</dbReference>
<keyword evidence="2 5" id="KW-0812">Transmembrane</keyword>
<feature type="domain" description="Sodium/calcium exchanger membrane region" evidence="6">
    <location>
        <begin position="30"/>
        <end position="142"/>
    </location>
</feature>
<evidence type="ECO:0000256" key="3">
    <source>
        <dbReference type="ARBA" id="ARBA00022989"/>
    </source>
</evidence>
<organism evidence="7 8">
    <name type="scientific">Cuniculiplasma divulgatum</name>
    <dbReference type="NCBI Taxonomy" id="1673428"/>
    <lineage>
        <taxon>Archaea</taxon>
        <taxon>Methanobacteriati</taxon>
        <taxon>Thermoplasmatota</taxon>
        <taxon>Thermoplasmata</taxon>
        <taxon>Thermoplasmatales</taxon>
        <taxon>Cuniculiplasmataceae</taxon>
        <taxon>Cuniculiplasma</taxon>
    </lineage>
</organism>
<feature type="transmembrane region" description="Helical" evidence="5">
    <location>
        <begin position="225"/>
        <end position="244"/>
    </location>
</feature>
<accession>A0A1N5VEB5</accession>
<dbReference type="RefSeq" id="WP_148689940.1">
    <property type="nucleotide sequence ID" value="NZ_LT671858.1"/>
</dbReference>
<evidence type="ECO:0000256" key="5">
    <source>
        <dbReference type="SAM" id="Phobius"/>
    </source>
</evidence>